<dbReference type="InterPro" id="IPR036583">
    <property type="entry name" value="23S_rRNA_IVS_sf"/>
</dbReference>
<dbReference type="AlphaFoldDB" id="A0A1F5ZHV7"/>
<comment type="caution">
    <text evidence="1">The sequence shown here is derived from an EMBL/GenBank/DDBJ whole genome shotgun (WGS) entry which is preliminary data.</text>
</comment>
<accession>A0A1F5ZHV7</accession>
<name>A0A1F5ZHV7_9BACT</name>
<evidence type="ECO:0000313" key="1">
    <source>
        <dbReference type="EMBL" id="OGG11913.1"/>
    </source>
</evidence>
<dbReference type="Gene3D" id="1.20.1440.60">
    <property type="entry name" value="23S rRNA-intervening sequence"/>
    <property type="match status" value="1"/>
</dbReference>
<proteinExistence type="predicted"/>
<dbReference type="Proteomes" id="UP000177268">
    <property type="component" value="Unassembled WGS sequence"/>
</dbReference>
<protein>
    <recommendedName>
        <fullName evidence="3">Four helix bundle protein</fullName>
    </recommendedName>
</protein>
<dbReference type="EMBL" id="MFIZ01000010">
    <property type="protein sequence ID" value="OGG11913.1"/>
    <property type="molecule type" value="Genomic_DNA"/>
</dbReference>
<reference evidence="1 2" key="1">
    <citation type="journal article" date="2016" name="Nat. Commun.">
        <title>Thousands of microbial genomes shed light on interconnected biogeochemical processes in an aquifer system.</title>
        <authorList>
            <person name="Anantharaman K."/>
            <person name="Brown C.T."/>
            <person name="Hug L.A."/>
            <person name="Sharon I."/>
            <person name="Castelle C.J."/>
            <person name="Probst A.J."/>
            <person name="Thomas B.C."/>
            <person name="Singh A."/>
            <person name="Wilkins M.J."/>
            <person name="Karaoz U."/>
            <person name="Brodie E.L."/>
            <person name="Williams K.H."/>
            <person name="Hubbard S.S."/>
            <person name="Banfield J.F."/>
        </authorList>
    </citation>
    <scope>NUCLEOTIDE SEQUENCE [LARGE SCALE GENOMIC DNA]</scope>
</reference>
<evidence type="ECO:0008006" key="3">
    <source>
        <dbReference type="Google" id="ProtNLM"/>
    </source>
</evidence>
<evidence type="ECO:0000313" key="2">
    <source>
        <dbReference type="Proteomes" id="UP000177268"/>
    </source>
</evidence>
<gene>
    <name evidence="1" type="ORF">A2Z00_04265</name>
</gene>
<sequence>MSTFHDDKLWQEAYTAVLDLCELPDDNEVLVRAKKLGLKTLTTIADGVSRRDRRERDNKLRDAMGLIAGLRSLLSVAWAQEALDDDTFGKLDDAYESLANKLPR</sequence>
<organism evidence="1 2">
    <name type="scientific">Candidatus Gottesmanbacteria bacterium RBG_13_45_10</name>
    <dbReference type="NCBI Taxonomy" id="1798370"/>
    <lineage>
        <taxon>Bacteria</taxon>
        <taxon>Candidatus Gottesmaniibacteriota</taxon>
    </lineage>
</organism>
<dbReference type="SUPFAM" id="SSF158446">
    <property type="entry name" value="IVS-encoded protein-like"/>
    <property type="match status" value="1"/>
</dbReference>